<keyword evidence="2" id="KW-1185">Reference proteome</keyword>
<accession>A0A4V3ICW7</accession>
<reference evidence="1 2" key="1">
    <citation type="submission" date="2019-03" db="EMBL/GenBank/DDBJ databases">
        <title>Genomics of glacier-inhabiting Cryobacterium strains.</title>
        <authorList>
            <person name="Liu Q."/>
            <person name="Xin Y.-H."/>
        </authorList>
    </citation>
    <scope>NUCLEOTIDE SEQUENCE [LARGE SCALE GENOMIC DNA]</scope>
    <source>
        <strain evidence="1 2">RHLT2-21</strain>
    </source>
</reference>
<comment type="caution">
    <text evidence="1">The sequence shown here is derived from an EMBL/GenBank/DDBJ whole genome shotgun (WGS) entry which is preliminary data.</text>
</comment>
<dbReference type="RefSeq" id="WP_134509093.1">
    <property type="nucleotide sequence ID" value="NZ_SOFM01000027.1"/>
</dbReference>
<evidence type="ECO:0000313" key="1">
    <source>
        <dbReference type="EMBL" id="TFC03632.1"/>
    </source>
</evidence>
<proteinExistence type="predicted"/>
<dbReference type="AlphaFoldDB" id="A0A4V3ICW7"/>
<sequence>MITTVHEKALACLAGQNEGEVTEYRTKEPINLNKNTSVTSTTARVTTTPKAQAWLDGLFDRLKVAPVTVATAAGFVVKPDSLLLKSLCNADEARHIDRARFAINAGVSL</sequence>
<gene>
    <name evidence="1" type="ORF">E3O32_10045</name>
</gene>
<dbReference type="Proteomes" id="UP000297643">
    <property type="component" value="Unassembled WGS sequence"/>
</dbReference>
<dbReference type="EMBL" id="SOFM01000027">
    <property type="protein sequence ID" value="TFC03632.1"/>
    <property type="molecule type" value="Genomic_DNA"/>
</dbReference>
<organism evidence="1 2">
    <name type="scientific">Cryobacterium mannosilyticum</name>
    <dbReference type="NCBI Taxonomy" id="1259190"/>
    <lineage>
        <taxon>Bacteria</taxon>
        <taxon>Bacillati</taxon>
        <taxon>Actinomycetota</taxon>
        <taxon>Actinomycetes</taxon>
        <taxon>Micrococcales</taxon>
        <taxon>Microbacteriaceae</taxon>
        <taxon>Cryobacterium</taxon>
    </lineage>
</organism>
<name>A0A4V3ICW7_9MICO</name>
<evidence type="ECO:0000313" key="2">
    <source>
        <dbReference type="Proteomes" id="UP000297643"/>
    </source>
</evidence>
<protein>
    <submittedName>
        <fullName evidence="1">Uncharacterized protein</fullName>
    </submittedName>
</protein>